<dbReference type="GO" id="GO:0070006">
    <property type="term" value="F:metalloaminopeptidase activity"/>
    <property type="evidence" value="ECO:0007669"/>
    <property type="project" value="InterPro"/>
</dbReference>
<dbReference type="PROSITE" id="PS00491">
    <property type="entry name" value="PROLINE_PEPTIDASE"/>
    <property type="match status" value="1"/>
</dbReference>
<keyword evidence="17" id="KW-1185">Reference proteome</keyword>
<evidence type="ECO:0000256" key="2">
    <source>
        <dbReference type="ARBA" id="ARBA00001936"/>
    </source>
</evidence>
<organism evidence="16 17">
    <name type="scientific">Penicillium daleae</name>
    <dbReference type="NCBI Taxonomy" id="63821"/>
    <lineage>
        <taxon>Eukaryota</taxon>
        <taxon>Fungi</taxon>
        <taxon>Dikarya</taxon>
        <taxon>Ascomycota</taxon>
        <taxon>Pezizomycotina</taxon>
        <taxon>Eurotiomycetes</taxon>
        <taxon>Eurotiomycetidae</taxon>
        <taxon>Eurotiales</taxon>
        <taxon>Aspergillaceae</taxon>
        <taxon>Penicillium</taxon>
    </lineage>
</organism>
<dbReference type="EMBL" id="JAPVEA010000006">
    <property type="protein sequence ID" value="KAJ5450392.1"/>
    <property type="molecule type" value="Genomic_DNA"/>
</dbReference>
<dbReference type="AlphaFoldDB" id="A0AAD6C517"/>
<evidence type="ECO:0000256" key="9">
    <source>
        <dbReference type="ARBA" id="ARBA00022801"/>
    </source>
</evidence>
<proteinExistence type="inferred from homology"/>
<dbReference type="Pfam" id="PF00557">
    <property type="entry name" value="Peptidase_M24"/>
    <property type="match status" value="1"/>
</dbReference>
<comment type="function">
    <text evidence="3">Catalyzes the removal of a penultimate prolyl residue from the N-termini of peptides.</text>
</comment>
<dbReference type="Gene3D" id="3.40.350.10">
    <property type="entry name" value="Creatinase/prolidase N-terminal domain"/>
    <property type="match status" value="1"/>
</dbReference>
<reference evidence="16" key="1">
    <citation type="submission" date="2022-12" db="EMBL/GenBank/DDBJ databases">
        <authorList>
            <person name="Petersen C."/>
        </authorList>
    </citation>
    <scope>NUCLEOTIDE SEQUENCE</scope>
    <source>
        <strain evidence="16">IBT 16125</strain>
    </source>
</reference>
<keyword evidence="8 14" id="KW-0479">Metal-binding</keyword>
<dbReference type="PANTHER" id="PTHR43226:SF3">
    <property type="entry name" value="XAA-PRO AMINOPEPTIDASE AN0832-RELATED"/>
    <property type="match status" value="1"/>
</dbReference>
<evidence type="ECO:0000256" key="10">
    <source>
        <dbReference type="ARBA" id="ARBA00023049"/>
    </source>
</evidence>
<keyword evidence="7" id="KW-0645">Protease</keyword>
<evidence type="ECO:0000256" key="13">
    <source>
        <dbReference type="ARBA" id="ARBA00032413"/>
    </source>
</evidence>
<dbReference type="GO" id="GO:0030145">
    <property type="term" value="F:manganese ion binding"/>
    <property type="evidence" value="ECO:0007669"/>
    <property type="project" value="InterPro"/>
</dbReference>
<accession>A0AAD6C517</accession>
<feature type="domain" description="Aminopeptidase P N-terminal" evidence="15">
    <location>
        <begin position="42"/>
        <end position="172"/>
    </location>
</feature>
<evidence type="ECO:0000256" key="6">
    <source>
        <dbReference type="ARBA" id="ARBA00022438"/>
    </source>
</evidence>
<dbReference type="InterPro" id="IPR029149">
    <property type="entry name" value="Creatin/AminoP/Spt16_N"/>
</dbReference>
<dbReference type="GeneID" id="81600466"/>
<comment type="similarity">
    <text evidence="4 14">Belongs to the peptidase M24B family.</text>
</comment>
<dbReference type="InterPro" id="IPR000994">
    <property type="entry name" value="Pept_M24"/>
</dbReference>
<name>A0AAD6C517_9EURO</name>
<dbReference type="Pfam" id="PF05195">
    <property type="entry name" value="AMP_N"/>
    <property type="match status" value="1"/>
</dbReference>
<reference evidence="16" key="2">
    <citation type="journal article" date="2023" name="IMA Fungus">
        <title>Comparative genomic study of the Penicillium genus elucidates a diverse pangenome and 15 lateral gene transfer events.</title>
        <authorList>
            <person name="Petersen C."/>
            <person name="Sorensen T."/>
            <person name="Nielsen M.R."/>
            <person name="Sondergaard T.E."/>
            <person name="Sorensen J.L."/>
            <person name="Fitzpatrick D.A."/>
            <person name="Frisvad J.C."/>
            <person name="Nielsen K.L."/>
        </authorList>
    </citation>
    <scope>NUCLEOTIDE SEQUENCE</scope>
    <source>
        <strain evidence="16">IBT 16125</strain>
    </source>
</reference>
<evidence type="ECO:0000256" key="11">
    <source>
        <dbReference type="ARBA" id="ARBA00023211"/>
    </source>
</evidence>
<dbReference type="PANTHER" id="PTHR43226">
    <property type="entry name" value="XAA-PRO AMINOPEPTIDASE 3"/>
    <property type="match status" value="1"/>
</dbReference>
<evidence type="ECO:0000256" key="14">
    <source>
        <dbReference type="RuleBase" id="RU000590"/>
    </source>
</evidence>
<comment type="cofactor">
    <cofactor evidence="2">
        <name>Mn(2+)</name>
        <dbReference type="ChEBI" id="CHEBI:29035"/>
    </cofactor>
</comment>
<evidence type="ECO:0000256" key="12">
    <source>
        <dbReference type="ARBA" id="ARBA00030849"/>
    </source>
</evidence>
<dbReference type="Proteomes" id="UP001213681">
    <property type="component" value="Unassembled WGS sequence"/>
</dbReference>
<evidence type="ECO:0000259" key="15">
    <source>
        <dbReference type="SMART" id="SM01011"/>
    </source>
</evidence>
<dbReference type="RefSeq" id="XP_056765927.1">
    <property type="nucleotide sequence ID" value="XM_056910223.1"/>
</dbReference>
<dbReference type="CDD" id="cd01087">
    <property type="entry name" value="Prolidase"/>
    <property type="match status" value="1"/>
</dbReference>
<keyword evidence="11" id="KW-0464">Manganese</keyword>
<sequence>MRAKARGAPRDASLASQADVIINAVDSLHIRLAVSGTSNDKYPAKQHARNVARKLGVSHGLIFIAGQPTVNWRDSDQSRPFRQRRYFYYLSGVDEPDCALTYDIGLDILTLYVPDFDLRRAIWMGPTLSREDAQDRYDVDRVLYQSSLQPELVSWLSERVQSSLLYMVHESETPEGLPAELPLDAKQLMPAMDAARGVKDEYEIRMIRKANKVSGLAHRKILESIQKMSNESQIEGSFLNTCISHGAPNQAYQIIAASGPNAAVLHYDRNNESLKNKPLVCLDAGAEWQCYASDVTRTFPLSSEWPSKYARDIYRVVERMQEECIKRIRRGNRFLSLHDLAHEIAIIELLHLGVFKDGSLSEIRASGASKVFFPHGLGHHVGLEVHDVSESSIMALHPDFDHDQYGPVLNPAGSLAPCTLSAPLLEEGMVVTVEPGIYFSPLALANARKQPYAKYIDFDVAEKYVHIGGVRIEDDILVTATGYENLTTAPKGEEMLAIIRGSTKNC</sequence>
<evidence type="ECO:0000256" key="7">
    <source>
        <dbReference type="ARBA" id="ARBA00022670"/>
    </source>
</evidence>
<dbReference type="InterPro" id="IPR001131">
    <property type="entry name" value="Peptidase_M24B_aminopep-P_CS"/>
</dbReference>
<dbReference type="EC" id="3.4.11.9" evidence="5"/>
<dbReference type="SMART" id="SM01011">
    <property type="entry name" value="AMP_N"/>
    <property type="match status" value="1"/>
</dbReference>
<evidence type="ECO:0000313" key="17">
    <source>
        <dbReference type="Proteomes" id="UP001213681"/>
    </source>
</evidence>
<evidence type="ECO:0000313" key="16">
    <source>
        <dbReference type="EMBL" id="KAJ5450392.1"/>
    </source>
</evidence>
<evidence type="ECO:0000256" key="8">
    <source>
        <dbReference type="ARBA" id="ARBA00022723"/>
    </source>
</evidence>
<gene>
    <name evidence="16" type="ORF">N7458_006841</name>
</gene>
<dbReference type="InterPro" id="IPR036005">
    <property type="entry name" value="Creatinase/aminopeptidase-like"/>
</dbReference>
<keyword evidence="10" id="KW-0482">Metalloprotease</keyword>
<keyword evidence="9" id="KW-0378">Hydrolase</keyword>
<dbReference type="GO" id="GO:0006508">
    <property type="term" value="P:proteolysis"/>
    <property type="evidence" value="ECO:0007669"/>
    <property type="project" value="UniProtKB-KW"/>
</dbReference>
<evidence type="ECO:0000256" key="4">
    <source>
        <dbReference type="ARBA" id="ARBA00008766"/>
    </source>
</evidence>
<protein>
    <recommendedName>
        <fullName evidence="5">Xaa-Pro aminopeptidase</fullName>
        <ecNumber evidence="5">3.4.11.9</ecNumber>
    </recommendedName>
    <alternativeName>
        <fullName evidence="12">Aminoacylproline aminopeptidase</fullName>
    </alternativeName>
    <alternativeName>
        <fullName evidence="13">Prolidase</fullName>
    </alternativeName>
</protein>
<dbReference type="Gene3D" id="3.90.230.10">
    <property type="entry name" value="Creatinase/methionine aminopeptidase superfamily"/>
    <property type="match status" value="1"/>
</dbReference>
<dbReference type="InterPro" id="IPR052433">
    <property type="entry name" value="X-Pro_dipept-like"/>
</dbReference>
<evidence type="ECO:0000256" key="1">
    <source>
        <dbReference type="ARBA" id="ARBA00001424"/>
    </source>
</evidence>
<dbReference type="InterPro" id="IPR007865">
    <property type="entry name" value="Aminopep_P_N"/>
</dbReference>
<evidence type="ECO:0000256" key="5">
    <source>
        <dbReference type="ARBA" id="ARBA00012574"/>
    </source>
</evidence>
<dbReference type="SUPFAM" id="SSF55920">
    <property type="entry name" value="Creatinase/aminopeptidase"/>
    <property type="match status" value="1"/>
</dbReference>
<comment type="caution">
    <text evidence="16">The sequence shown here is derived from an EMBL/GenBank/DDBJ whole genome shotgun (WGS) entry which is preliminary data.</text>
</comment>
<dbReference type="SUPFAM" id="SSF53092">
    <property type="entry name" value="Creatinase/prolidase N-terminal domain"/>
    <property type="match status" value="1"/>
</dbReference>
<comment type="catalytic activity">
    <reaction evidence="1">
        <text>Release of any N-terminal amino acid, including proline, that is linked to proline, even from a dipeptide or tripeptide.</text>
        <dbReference type="EC" id="3.4.11.9"/>
    </reaction>
</comment>
<evidence type="ECO:0000256" key="3">
    <source>
        <dbReference type="ARBA" id="ARBA00002443"/>
    </source>
</evidence>
<keyword evidence="6 16" id="KW-0031">Aminopeptidase</keyword>